<accession>A0ABY7F442</accession>
<feature type="non-terminal residue" evidence="2">
    <location>
        <position position="1"/>
    </location>
</feature>
<name>A0ABY7F442_MYAAR</name>
<sequence>MSNVDLENENDPAVPMSMFGVSRKVNLLDKANTSVFGRRLSRNAGGPEEKKGGIETWEDLLNIQRIEYKEEPQPTTIGFQVGVVAKFMRWINGAQTVSRTADGFGDKHGGENEETANLA</sequence>
<feature type="region of interest" description="Disordered" evidence="1">
    <location>
        <begin position="98"/>
        <end position="119"/>
    </location>
</feature>
<reference evidence="2" key="1">
    <citation type="submission" date="2022-11" db="EMBL/GenBank/DDBJ databases">
        <title>Centuries of genome instability and evolution in soft-shell clam transmissible cancer (bioRxiv).</title>
        <authorList>
            <person name="Hart S.F.M."/>
            <person name="Yonemitsu M.A."/>
            <person name="Giersch R.M."/>
            <person name="Beal B.F."/>
            <person name="Arriagada G."/>
            <person name="Davis B.W."/>
            <person name="Ostrander E.A."/>
            <person name="Goff S.P."/>
            <person name="Metzger M.J."/>
        </authorList>
    </citation>
    <scope>NUCLEOTIDE SEQUENCE</scope>
    <source>
        <strain evidence="2">MELC-2E11</strain>
        <tissue evidence="2">Siphon/mantle</tissue>
    </source>
</reference>
<gene>
    <name evidence="2" type="ORF">MAR_031534</name>
</gene>
<organism evidence="2 3">
    <name type="scientific">Mya arenaria</name>
    <name type="common">Soft-shell clam</name>
    <dbReference type="NCBI Taxonomy" id="6604"/>
    <lineage>
        <taxon>Eukaryota</taxon>
        <taxon>Metazoa</taxon>
        <taxon>Spiralia</taxon>
        <taxon>Lophotrochozoa</taxon>
        <taxon>Mollusca</taxon>
        <taxon>Bivalvia</taxon>
        <taxon>Autobranchia</taxon>
        <taxon>Heteroconchia</taxon>
        <taxon>Euheterodonta</taxon>
        <taxon>Imparidentia</taxon>
        <taxon>Neoheterodontei</taxon>
        <taxon>Myida</taxon>
        <taxon>Myoidea</taxon>
        <taxon>Myidae</taxon>
        <taxon>Mya</taxon>
    </lineage>
</organism>
<proteinExistence type="predicted"/>
<evidence type="ECO:0000313" key="3">
    <source>
        <dbReference type="Proteomes" id="UP001164746"/>
    </source>
</evidence>
<dbReference type="EMBL" id="CP111021">
    <property type="protein sequence ID" value="WAR16940.1"/>
    <property type="molecule type" value="Genomic_DNA"/>
</dbReference>
<evidence type="ECO:0000313" key="2">
    <source>
        <dbReference type="EMBL" id="WAR16940.1"/>
    </source>
</evidence>
<protein>
    <submittedName>
        <fullName evidence="2">Uncharacterized protein</fullName>
    </submittedName>
</protein>
<dbReference type="Proteomes" id="UP001164746">
    <property type="component" value="Chromosome 10"/>
</dbReference>
<evidence type="ECO:0000256" key="1">
    <source>
        <dbReference type="SAM" id="MobiDB-lite"/>
    </source>
</evidence>
<keyword evidence="3" id="KW-1185">Reference proteome</keyword>